<evidence type="ECO:0000259" key="1">
    <source>
        <dbReference type="SMART" id="SM00382"/>
    </source>
</evidence>
<keyword evidence="3" id="KW-1185">Reference proteome</keyword>
<comment type="caution">
    <text evidence="2">The sequence shown here is derived from an EMBL/GenBank/DDBJ whole genome shotgun (WGS) entry which is preliminary data.</text>
</comment>
<dbReference type="InterPro" id="IPR051396">
    <property type="entry name" value="Bact_Antivir_Def_Nuclease"/>
</dbReference>
<dbReference type="GO" id="GO:0006302">
    <property type="term" value="P:double-strand break repair"/>
    <property type="evidence" value="ECO:0007669"/>
    <property type="project" value="InterPro"/>
</dbReference>
<reference evidence="2 3" key="1">
    <citation type="submission" date="2018-10" db="EMBL/GenBank/DDBJ databases">
        <title>Genome sequencing of Arthrobacter oryzae TNB02.</title>
        <authorList>
            <person name="Cho Y.-J."/>
            <person name="Cho A."/>
            <person name="Kim O.-S."/>
        </authorList>
    </citation>
    <scope>NUCLEOTIDE SEQUENCE [LARGE SCALE GENOMIC DNA]</scope>
    <source>
        <strain evidence="2 3">TNB02</strain>
    </source>
</reference>
<dbReference type="InterPro" id="IPR034139">
    <property type="entry name" value="TOPRIM_OLD"/>
</dbReference>
<sequence>MGNSVQLQSVSIKGFRSIRELPSLALGSPTVLAGHNDAGKSAIIHAILFLLDSYSLTESDRTYVSSSDGTVSPASNGEIERVPETYVAGTFGLNEEEASEYGTSPLQVRRIARAGAKPILEVLRSVPEDARLRELDPLNVAQLEDRLKTLGLELTKGKKADYLERLKAAADAAPQTVEWVGADAALGKALPAGRRFDAASAVDADVAIKDTLITAYRSHLDSEDLHGSVRTIEEDLETRLVKDADEIRQYIMEKVRDIGDVQIKPSVSFTSANGLKSTDITVTNQAGENINLQLSGAGRARRVALAIWEYNATLLAHSGEDIVLLYDEPDTHLDYGHQRELMTLIHEQTKNPKVTVVIASHSMNLIDGTDISDVVHVKHEQHRTVIERLADDSEVGSHLGAIAASVGLRNTVLLHERLFVGVEGESEARALPVLFKLATGRHLESCGIAIWPCGNNEGARHFAGFLHGHGRSVVFLVDEDSKANAKHVFSPDKLRAAGLDPGVQCLYLGDPDEIEDLFSDEQWAAAANRSWPRVDSETRTWCAADFTEHRSGKFSKTVLEMIRTNAITAPTGKPDMLVALALSLSDPEDVPRDLREKFDHLVKLAT</sequence>
<dbReference type="SMART" id="SM00382">
    <property type="entry name" value="AAA"/>
    <property type="match status" value="1"/>
</dbReference>
<dbReference type="OrthoDB" id="3237462at2"/>
<dbReference type="Pfam" id="PF13476">
    <property type="entry name" value="AAA_23"/>
    <property type="match status" value="1"/>
</dbReference>
<dbReference type="PANTHER" id="PTHR43581">
    <property type="entry name" value="ATP/GTP PHOSPHATASE"/>
    <property type="match status" value="1"/>
</dbReference>
<dbReference type="InterPro" id="IPR041685">
    <property type="entry name" value="AAA_GajA/Old/RecF-like"/>
</dbReference>
<proteinExistence type="predicted"/>
<organism evidence="2 3">
    <name type="scientific">Arthrobacter oryzae</name>
    <dbReference type="NCBI Taxonomy" id="409290"/>
    <lineage>
        <taxon>Bacteria</taxon>
        <taxon>Bacillati</taxon>
        <taxon>Actinomycetota</taxon>
        <taxon>Actinomycetes</taxon>
        <taxon>Micrococcales</taxon>
        <taxon>Micrococcaceae</taxon>
        <taxon>Arthrobacter</taxon>
    </lineage>
</organism>
<dbReference type="PANTHER" id="PTHR43581:SF2">
    <property type="entry name" value="EXCINUCLEASE ATPASE SUBUNIT"/>
    <property type="match status" value="1"/>
</dbReference>
<accession>A0A3N0C0E2</accession>
<evidence type="ECO:0000313" key="3">
    <source>
        <dbReference type="Proteomes" id="UP000273807"/>
    </source>
</evidence>
<dbReference type="AlphaFoldDB" id="A0A3N0C0E2"/>
<evidence type="ECO:0000313" key="2">
    <source>
        <dbReference type="EMBL" id="RNL55673.1"/>
    </source>
</evidence>
<dbReference type="Proteomes" id="UP000273807">
    <property type="component" value="Unassembled WGS sequence"/>
</dbReference>
<dbReference type="Pfam" id="PF20469">
    <property type="entry name" value="OLD-like_TOPRIM"/>
    <property type="match status" value="1"/>
</dbReference>
<feature type="domain" description="AAA+ ATPase" evidence="1">
    <location>
        <begin position="26"/>
        <end position="381"/>
    </location>
</feature>
<gene>
    <name evidence="2" type="ORF">D7003_09690</name>
</gene>
<dbReference type="InterPro" id="IPR003593">
    <property type="entry name" value="AAA+_ATPase"/>
</dbReference>
<protein>
    <submittedName>
        <fullName evidence="2">DUF2813 domain-containing protein</fullName>
    </submittedName>
</protein>
<dbReference type="Gene3D" id="3.40.50.300">
    <property type="entry name" value="P-loop containing nucleotide triphosphate hydrolases"/>
    <property type="match status" value="2"/>
</dbReference>
<dbReference type="Pfam" id="PF13175">
    <property type="entry name" value="AAA_15"/>
    <property type="match status" value="1"/>
</dbReference>
<dbReference type="SUPFAM" id="SSF52540">
    <property type="entry name" value="P-loop containing nucleoside triphosphate hydrolases"/>
    <property type="match status" value="1"/>
</dbReference>
<dbReference type="GO" id="GO:0016887">
    <property type="term" value="F:ATP hydrolysis activity"/>
    <property type="evidence" value="ECO:0007669"/>
    <property type="project" value="InterPro"/>
</dbReference>
<name>A0A3N0C0E2_9MICC</name>
<dbReference type="EMBL" id="RBED01000091">
    <property type="protein sequence ID" value="RNL55673.1"/>
    <property type="molecule type" value="Genomic_DNA"/>
</dbReference>
<dbReference type="InterPro" id="IPR038729">
    <property type="entry name" value="Rad50/SbcC_AAA"/>
</dbReference>
<dbReference type="InterPro" id="IPR027417">
    <property type="entry name" value="P-loop_NTPase"/>
</dbReference>